<feature type="domain" description="RRM" evidence="4">
    <location>
        <begin position="33"/>
        <end position="111"/>
    </location>
</feature>
<dbReference type="Proteomes" id="UP000572817">
    <property type="component" value="Unassembled WGS sequence"/>
</dbReference>
<sequence length="330" mass="39366">MNKIRQIEQLNKRELEAGITPEGSWHVDYRDTAFVYIGGLPFDVSEGDIVTIFSQYGEPVYVNLVRDKETGKSKGFAFLKYEDQRSCDLAVDNLSGAKIMGRIVSVDHTRYKKKEGEELRDNTYGLADEDEDAGAGKKVADTESESEEERRPVLKEERELADLLRNHDDDDPMKAYLVKEKKAEVEEAIKEWKAKNGSGKKKDDRRKHRHHRSRRDRDEDDEGRRRHRRRHRSRSPTEERSRSRERRRRDYSEDRDRKSRQGEDSEDGGRKTKRRDASGDRDRRRRGHSKERERKSKRRDDSEEDYRRERRRERSRDTEMKDDRRRRSPS</sequence>
<dbReference type="PANTHER" id="PTHR45880:SF1">
    <property type="entry name" value="RNA-BINDING MOTIF PROTEIN, X-LINKED 2"/>
    <property type="match status" value="1"/>
</dbReference>
<feature type="compositionally biased region" description="Basic residues" evidence="3">
    <location>
        <begin position="203"/>
        <end position="214"/>
    </location>
</feature>
<dbReference type="InterPro" id="IPR045844">
    <property type="entry name" value="RRM_Ist3-like"/>
</dbReference>
<dbReference type="InterPro" id="IPR012677">
    <property type="entry name" value="Nucleotide-bd_a/b_plait_sf"/>
</dbReference>
<dbReference type="InterPro" id="IPR051847">
    <property type="entry name" value="RNA_proc/Spliceosome_comp"/>
</dbReference>
<proteinExistence type="predicted"/>
<dbReference type="Pfam" id="PF00076">
    <property type="entry name" value="RRM_1"/>
    <property type="match status" value="1"/>
</dbReference>
<keyword evidence="1 2" id="KW-0694">RNA-binding</keyword>
<dbReference type="GO" id="GO:0005686">
    <property type="term" value="C:U2 snRNP"/>
    <property type="evidence" value="ECO:0007669"/>
    <property type="project" value="TreeGrafter"/>
</dbReference>
<name>A0A8H4N9D5_9PEZI</name>
<dbReference type="GO" id="GO:0000398">
    <property type="term" value="P:mRNA splicing, via spliceosome"/>
    <property type="evidence" value="ECO:0007669"/>
    <property type="project" value="InterPro"/>
</dbReference>
<evidence type="ECO:0000313" key="6">
    <source>
        <dbReference type="Proteomes" id="UP000572817"/>
    </source>
</evidence>
<evidence type="ECO:0000256" key="3">
    <source>
        <dbReference type="SAM" id="MobiDB-lite"/>
    </source>
</evidence>
<evidence type="ECO:0000256" key="2">
    <source>
        <dbReference type="PROSITE-ProRule" id="PRU00176"/>
    </source>
</evidence>
<organism evidence="5 6">
    <name type="scientific">Botryosphaeria dothidea</name>
    <dbReference type="NCBI Taxonomy" id="55169"/>
    <lineage>
        <taxon>Eukaryota</taxon>
        <taxon>Fungi</taxon>
        <taxon>Dikarya</taxon>
        <taxon>Ascomycota</taxon>
        <taxon>Pezizomycotina</taxon>
        <taxon>Dothideomycetes</taxon>
        <taxon>Dothideomycetes incertae sedis</taxon>
        <taxon>Botryosphaeriales</taxon>
        <taxon>Botryosphaeriaceae</taxon>
        <taxon>Botryosphaeria</taxon>
    </lineage>
</organism>
<evidence type="ECO:0000313" key="5">
    <source>
        <dbReference type="EMBL" id="KAF4312133.1"/>
    </source>
</evidence>
<feature type="compositionally biased region" description="Basic and acidic residues" evidence="3">
    <location>
        <begin position="290"/>
        <end position="330"/>
    </location>
</feature>
<dbReference type="GO" id="GO:0003723">
    <property type="term" value="F:RNA binding"/>
    <property type="evidence" value="ECO:0007669"/>
    <property type="project" value="UniProtKB-UniRule"/>
</dbReference>
<reference evidence="5" key="1">
    <citation type="submission" date="2020-04" db="EMBL/GenBank/DDBJ databases">
        <title>Genome Assembly and Annotation of Botryosphaeria dothidea sdau 11-99, a Latent Pathogen of Apple Fruit Ring Rot in China.</title>
        <authorList>
            <person name="Yu C."/>
            <person name="Diao Y."/>
            <person name="Lu Q."/>
            <person name="Zhao J."/>
            <person name="Cui S."/>
            <person name="Peng C."/>
            <person name="He B."/>
            <person name="Liu H."/>
        </authorList>
    </citation>
    <scope>NUCLEOTIDE SEQUENCE [LARGE SCALE GENOMIC DNA]</scope>
    <source>
        <strain evidence="5">Sdau11-99</strain>
    </source>
</reference>
<dbReference type="GO" id="GO:0071013">
    <property type="term" value="C:catalytic step 2 spliceosome"/>
    <property type="evidence" value="ECO:0007669"/>
    <property type="project" value="TreeGrafter"/>
</dbReference>
<protein>
    <recommendedName>
        <fullName evidence="4">RRM domain-containing protein</fullName>
    </recommendedName>
</protein>
<accession>A0A8H4N9D5</accession>
<feature type="region of interest" description="Disordered" evidence="3">
    <location>
        <begin position="121"/>
        <end position="156"/>
    </location>
</feature>
<dbReference type="EMBL" id="WWBZ02000007">
    <property type="protein sequence ID" value="KAF4312133.1"/>
    <property type="molecule type" value="Genomic_DNA"/>
</dbReference>
<dbReference type="Gene3D" id="3.30.70.330">
    <property type="match status" value="1"/>
</dbReference>
<dbReference type="CDD" id="cd12411">
    <property type="entry name" value="RRM_ist3_like"/>
    <property type="match status" value="1"/>
</dbReference>
<dbReference type="GO" id="GO:0071011">
    <property type="term" value="C:precatalytic spliceosome"/>
    <property type="evidence" value="ECO:0007669"/>
    <property type="project" value="TreeGrafter"/>
</dbReference>
<feature type="region of interest" description="Disordered" evidence="3">
    <location>
        <begin position="189"/>
        <end position="330"/>
    </location>
</feature>
<dbReference type="InterPro" id="IPR035979">
    <property type="entry name" value="RBD_domain_sf"/>
</dbReference>
<dbReference type="OrthoDB" id="2573941at2759"/>
<dbReference type="SMART" id="SM00360">
    <property type="entry name" value="RRM"/>
    <property type="match status" value="1"/>
</dbReference>
<dbReference type="AlphaFoldDB" id="A0A8H4N9D5"/>
<dbReference type="SUPFAM" id="SSF54928">
    <property type="entry name" value="RNA-binding domain, RBD"/>
    <property type="match status" value="1"/>
</dbReference>
<feature type="compositionally biased region" description="Basic and acidic residues" evidence="3">
    <location>
        <begin position="235"/>
        <end position="282"/>
    </location>
</feature>
<feature type="compositionally biased region" description="Basic residues" evidence="3">
    <location>
        <begin position="225"/>
        <end position="234"/>
    </location>
</feature>
<dbReference type="PANTHER" id="PTHR45880">
    <property type="entry name" value="RNA-BINDING MOTIF PROTEIN, X-LINKED 2"/>
    <property type="match status" value="1"/>
</dbReference>
<evidence type="ECO:0000259" key="4">
    <source>
        <dbReference type="PROSITE" id="PS50102"/>
    </source>
</evidence>
<keyword evidence="6" id="KW-1185">Reference proteome</keyword>
<gene>
    <name evidence="5" type="ORF">GTA08_BOTSDO12209</name>
</gene>
<comment type="caution">
    <text evidence="5">The sequence shown here is derived from an EMBL/GenBank/DDBJ whole genome shotgun (WGS) entry which is preliminary data.</text>
</comment>
<evidence type="ECO:0000256" key="1">
    <source>
        <dbReference type="ARBA" id="ARBA00022884"/>
    </source>
</evidence>
<dbReference type="InterPro" id="IPR000504">
    <property type="entry name" value="RRM_dom"/>
</dbReference>
<dbReference type="PROSITE" id="PS50102">
    <property type="entry name" value="RRM"/>
    <property type="match status" value="1"/>
</dbReference>